<proteinExistence type="predicted"/>
<evidence type="ECO:0000313" key="2">
    <source>
        <dbReference type="EMBL" id="STX50190.1"/>
    </source>
</evidence>
<dbReference type="Pfam" id="PF00583">
    <property type="entry name" value="Acetyltransf_1"/>
    <property type="match status" value="1"/>
</dbReference>
<dbReference type="OrthoDB" id="9787920at2"/>
<protein>
    <submittedName>
        <fullName evidence="2">Acetyltransferase</fullName>
    </submittedName>
</protein>
<dbReference type="Proteomes" id="UP000254794">
    <property type="component" value="Unassembled WGS sequence"/>
</dbReference>
<gene>
    <name evidence="2" type="ORF">NCTC13316_00257</name>
</gene>
<dbReference type="EMBL" id="UGOD01000001">
    <property type="protein sequence ID" value="STX50190.1"/>
    <property type="molecule type" value="Genomic_DNA"/>
</dbReference>
<dbReference type="InterPro" id="IPR016181">
    <property type="entry name" value="Acyl_CoA_acyltransferase"/>
</dbReference>
<dbReference type="AlphaFoldDB" id="A0A378JIZ5"/>
<dbReference type="CDD" id="cd04301">
    <property type="entry name" value="NAT_SF"/>
    <property type="match status" value="1"/>
</dbReference>
<dbReference type="Gene3D" id="3.40.630.30">
    <property type="match status" value="1"/>
</dbReference>
<accession>A0A378JIZ5</accession>
<dbReference type="PROSITE" id="PS51186">
    <property type="entry name" value="GNAT"/>
    <property type="match status" value="1"/>
</dbReference>
<evidence type="ECO:0000259" key="1">
    <source>
        <dbReference type="PROSITE" id="PS51186"/>
    </source>
</evidence>
<keyword evidence="2" id="KW-0808">Transferase</keyword>
<sequence length="143" mass="16958">MQKIKITFDEQEVNQTAKEIGENLRKFNESKIGPFEFKPFTLYLADEKDNISAGIKGEIFEQVCMVQMAWVTEKERHKGLGQKLFKKLEEVAHNYDCEFIQLDTAQFQAKPFYEKLGYRIVATLPRNFKSYTTYIMRKYLKYT</sequence>
<reference evidence="2 3" key="1">
    <citation type="submission" date="2018-06" db="EMBL/GenBank/DDBJ databases">
        <authorList>
            <consortium name="Pathogen Informatics"/>
            <person name="Doyle S."/>
        </authorList>
    </citation>
    <scope>NUCLEOTIDE SEQUENCE [LARGE SCALE GENOMIC DNA]</scope>
    <source>
        <strain evidence="2 3">NCTC13316</strain>
    </source>
</reference>
<name>A0A378JIZ5_9GAMM</name>
<dbReference type="InterPro" id="IPR000182">
    <property type="entry name" value="GNAT_dom"/>
</dbReference>
<organism evidence="2 3">
    <name type="scientific">Legionella busanensis</name>
    <dbReference type="NCBI Taxonomy" id="190655"/>
    <lineage>
        <taxon>Bacteria</taxon>
        <taxon>Pseudomonadati</taxon>
        <taxon>Pseudomonadota</taxon>
        <taxon>Gammaproteobacteria</taxon>
        <taxon>Legionellales</taxon>
        <taxon>Legionellaceae</taxon>
        <taxon>Legionella</taxon>
    </lineage>
</organism>
<feature type="domain" description="N-acetyltransferase" evidence="1">
    <location>
        <begin position="1"/>
        <end position="141"/>
    </location>
</feature>
<evidence type="ECO:0000313" key="3">
    <source>
        <dbReference type="Proteomes" id="UP000254794"/>
    </source>
</evidence>
<dbReference type="SUPFAM" id="SSF55729">
    <property type="entry name" value="Acyl-CoA N-acyltransferases (Nat)"/>
    <property type="match status" value="1"/>
</dbReference>
<dbReference type="GO" id="GO:0016747">
    <property type="term" value="F:acyltransferase activity, transferring groups other than amino-acyl groups"/>
    <property type="evidence" value="ECO:0007669"/>
    <property type="project" value="InterPro"/>
</dbReference>
<keyword evidence="3" id="KW-1185">Reference proteome</keyword>